<sequence length="62" mass="6763">MINLLDQNQWFTSNGLRLMSIPLSDEFPTPADDNQASADNNKALADDNQTPADDTKAPADDN</sequence>
<evidence type="ECO:0000313" key="2">
    <source>
        <dbReference type="EMBL" id="KOH43957.1"/>
    </source>
</evidence>
<gene>
    <name evidence="2" type="ORF">NC99_32480</name>
</gene>
<proteinExistence type="predicted"/>
<evidence type="ECO:0000313" key="3">
    <source>
        <dbReference type="Proteomes" id="UP000036958"/>
    </source>
</evidence>
<organism evidence="2 3">
    <name type="scientific">Sunxiuqinia dokdonensis</name>
    <dbReference type="NCBI Taxonomy" id="1409788"/>
    <lineage>
        <taxon>Bacteria</taxon>
        <taxon>Pseudomonadati</taxon>
        <taxon>Bacteroidota</taxon>
        <taxon>Bacteroidia</taxon>
        <taxon>Marinilabiliales</taxon>
        <taxon>Prolixibacteraceae</taxon>
        <taxon>Sunxiuqinia</taxon>
    </lineage>
</organism>
<feature type="compositionally biased region" description="Basic and acidic residues" evidence="1">
    <location>
        <begin position="53"/>
        <end position="62"/>
    </location>
</feature>
<feature type="region of interest" description="Disordered" evidence="1">
    <location>
        <begin position="22"/>
        <end position="62"/>
    </location>
</feature>
<comment type="caution">
    <text evidence="2">The sequence shown here is derived from an EMBL/GenBank/DDBJ whole genome shotgun (WGS) entry which is preliminary data.</text>
</comment>
<reference evidence="3" key="1">
    <citation type="submission" date="2015-07" db="EMBL/GenBank/DDBJ databases">
        <title>Genome sequencing of Sunxiuqinia dokdonensis strain SK.</title>
        <authorList>
            <person name="Ahn S."/>
            <person name="Kim B.-C."/>
        </authorList>
    </citation>
    <scope>NUCLEOTIDE SEQUENCE [LARGE SCALE GENOMIC DNA]</scope>
    <source>
        <strain evidence="3">SK</strain>
    </source>
</reference>
<dbReference type="AlphaFoldDB" id="A0A0L8V6W7"/>
<dbReference type="RefSeq" id="WP_053185281.1">
    <property type="nucleotide sequence ID" value="NZ_LGIA01000174.1"/>
</dbReference>
<keyword evidence="3" id="KW-1185">Reference proteome</keyword>
<dbReference type="STRING" id="1409788.NC99_32480"/>
<dbReference type="EMBL" id="LGIA01000174">
    <property type="protein sequence ID" value="KOH43957.1"/>
    <property type="molecule type" value="Genomic_DNA"/>
</dbReference>
<protein>
    <submittedName>
        <fullName evidence="2">Uncharacterized protein</fullName>
    </submittedName>
</protein>
<evidence type="ECO:0000256" key="1">
    <source>
        <dbReference type="SAM" id="MobiDB-lite"/>
    </source>
</evidence>
<dbReference type="Proteomes" id="UP000036958">
    <property type="component" value="Unassembled WGS sequence"/>
</dbReference>
<name>A0A0L8V6W7_9BACT</name>
<accession>A0A0L8V6W7</accession>